<comment type="caution">
    <text evidence="1">The sequence shown here is derived from an EMBL/GenBank/DDBJ whole genome shotgun (WGS) entry which is preliminary data.</text>
</comment>
<evidence type="ECO:0000313" key="1">
    <source>
        <dbReference type="EMBL" id="OWP50809.1"/>
    </source>
</evidence>
<dbReference type="Proteomes" id="UP000198145">
    <property type="component" value="Unassembled WGS sequence"/>
</dbReference>
<dbReference type="AlphaFoldDB" id="A0A2D0AFE6"/>
<reference evidence="1 2" key="1">
    <citation type="submission" date="2017-06" db="EMBL/GenBank/DDBJ databases">
        <title>Draft genome of Pseudomonas nitroreducens DF05.</title>
        <authorList>
            <person name="Iyer R."/>
        </authorList>
    </citation>
    <scope>NUCLEOTIDE SEQUENCE [LARGE SCALE GENOMIC DNA]</scope>
    <source>
        <strain evidence="1 2">DF05</strain>
    </source>
</reference>
<proteinExistence type="predicted"/>
<protein>
    <recommendedName>
        <fullName evidence="3">Replication initiation factor domain-containing protein</fullName>
    </recommendedName>
</protein>
<name>A0A2D0AFE6_PSENT</name>
<accession>A0A2D0AFE6</accession>
<sequence>MKKAVHPLRLILKETGDFYESSEGRIFMDPSNGRFADLSGVRLLRCGVDTVRQLYNGMIRPEVMALFDEPEDIVNFAGYKWAKGRIGRDSGYQYRLQNADMGLILLIKNHNVKLENIGPHLKIEVSPHALDGADPKILQGVMDDLAAGVLSACEVNQCAVHIALDVQGWTPPADFVDRMHCRSRRVRQISGIDRIEYDGNASVYGRGETFMFGSANGLQMCLYNKTLQARATDKLDYWESVWASLNGDPFGDGEPAFNPLETVWRIEFRFHHSIVQQFSEGSTMTSGEVIGCRTYEGLCPHLQGLWQYACDNYKLISREGIFDAFWSLISLDTKVQVEADPLIERTEYRRYYKTAQGFSGKNCEMFLGQFASLIARERIPPKKALEVGRTLPFWHVIEDHYTAKGYSTRDLEKHVIGLINDRYIRRGYAI</sequence>
<evidence type="ECO:0000313" key="2">
    <source>
        <dbReference type="Proteomes" id="UP000198145"/>
    </source>
</evidence>
<gene>
    <name evidence="1" type="ORF">CEG18_14885</name>
</gene>
<dbReference type="RefSeq" id="WP_088418202.1">
    <property type="nucleotide sequence ID" value="NZ_NJBA01000004.1"/>
</dbReference>
<organism evidence="1 2">
    <name type="scientific">Pseudomonas nitroreducens</name>
    <dbReference type="NCBI Taxonomy" id="46680"/>
    <lineage>
        <taxon>Bacteria</taxon>
        <taxon>Pseudomonadati</taxon>
        <taxon>Pseudomonadota</taxon>
        <taxon>Gammaproteobacteria</taxon>
        <taxon>Pseudomonadales</taxon>
        <taxon>Pseudomonadaceae</taxon>
        <taxon>Pseudomonas</taxon>
    </lineage>
</organism>
<dbReference type="EMBL" id="NJBA01000004">
    <property type="protein sequence ID" value="OWP50809.1"/>
    <property type="molecule type" value="Genomic_DNA"/>
</dbReference>
<evidence type="ECO:0008006" key="3">
    <source>
        <dbReference type="Google" id="ProtNLM"/>
    </source>
</evidence>
<dbReference type="eggNOG" id="ENOG502Z9IB">
    <property type="taxonomic scope" value="Bacteria"/>
</dbReference>